<organism evidence="1 2">
    <name type="scientific">Yersinia pestis biovar Orientalis str. IP275</name>
    <dbReference type="NCBI Taxonomy" id="373665"/>
    <lineage>
        <taxon>Bacteria</taxon>
        <taxon>Pseudomonadati</taxon>
        <taxon>Pseudomonadota</taxon>
        <taxon>Gammaproteobacteria</taxon>
        <taxon>Enterobacterales</taxon>
        <taxon>Yersiniaceae</taxon>
        <taxon>Yersinia</taxon>
    </lineage>
</organism>
<evidence type="ECO:0000313" key="2">
    <source>
        <dbReference type="Proteomes" id="UP000004430"/>
    </source>
</evidence>
<sequence length="39" mass="4268">MASSNEAGSNEANKIVRSCKKLRLEAARVAEEKVIAMVY</sequence>
<dbReference type="Proteomes" id="UP000004430">
    <property type="component" value="Unassembled WGS sequence"/>
</dbReference>
<evidence type="ECO:0000313" key="1">
    <source>
        <dbReference type="EMBL" id="EDR30700.1"/>
    </source>
</evidence>
<gene>
    <name evidence="1" type="ORF">YPIP275_2078</name>
</gene>
<comment type="caution">
    <text evidence="1">The sequence shown here is derived from an EMBL/GenBank/DDBJ whole genome shotgun (WGS) entry which is preliminary data.</text>
</comment>
<name>A0AAV3B7D1_YERPE</name>
<proteinExistence type="predicted"/>
<dbReference type="AlphaFoldDB" id="A0AAV3B7D1"/>
<protein>
    <submittedName>
        <fullName evidence="1">Uncharacterized protein</fullName>
    </submittedName>
</protein>
<dbReference type="EMBL" id="AAOS02000035">
    <property type="protein sequence ID" value="EDR30700.1"/>
    <property type="molecule type" value="Genomic_DNA"/>
</dbReference>
<reference evidence="1 2" key="2">
    <citation type="submission" date="2010-03" db="EMBL/GenBank/DDBJ databases">
        <authorList>
            <person name="Payne S.H."/>
            <person name="Sutton G.G."/>
        </authorList>
    </citation>
    <scope>NUCLEOTIDE SEQUENCE [LARGE SCALE GENOMIC DNA]</scope>
    <source>
        <strain evidence="1 2">IP275</strain>
    </source>
</reference>
<reference evidence="1 2" key="1">
    <citation type="submission" date="2008-01" db="EMBL/GenBank/DDBJ databases">
        <title>Yersinia pestis Strain IP275 project at JCVI/TIGR.</title>
        <authorList>
            <person name="Ravel J."/>
            <person name="Eppinger M."/>
            <person name="Fricke W.F."/>
            <person name="Rosovitz M."/>
            <person name="Lindler L.E."/>
            <person name="Bearden S."/>
            <person name="Shriefer M."/>
        </authorList>
    </citation>
    <scope>NUCLEOTIDE SEQUENCE [LARGE SCALE GENOMIC DNA]</scope>
    <source>
        <strain evidence="1 2">IP275</strain>
    </source>
</reference>
<accession>A0AAV3B7D1</accession>